<evidence type="ECO:0000259" key="3">
    <source>
        <dbReference type="Pfam" id="PF00685"/>
    </source>
</evidence>
<reference evidence="4" key="1">
    <citation type="submission" date="2018-05" db="EMBL/GenBank/DDBJ databases">
        <authorList>
            <person name="Lanie J.A."/>
            <person name="Ng W.-L."/>
            <person name="Kazmierczak K.M."/>
            <person name="Andrzejewski T.M."/>
            <person name="Davidsen T.M."/>
            <person name="Wayne K.J."/>
            <person name="Tettelin H."/>
            <person name="Glass J.I."/>
            <person name="Rusch D."/>
            <person name="Podicherti R."/>
            <person name="Tsui H.-C.T."/>
            <person name="Winkler M.E."/>
        </authorList>
    </citation>
    <scope>NUCLEOTIDE SEQUENCE</scope>
</reference>
<evidence type="ECO:0000313" key="4">
    <source>
        <dbReference type="EMBL" id="SVC02518.1"/>
    </source>
</evidence>
<protein>
    <recommendedName>
        <fullName evidence="3">Sulfotransferase domain-containing protein</fullName>
    </recommendedName>
</protein>
<evidence type="ECO:0000256" key="2">
    <source>
        <dbReference type="ARBA" id="ARBA00023180"/>
    </source>
</evidence>
<dbReference type="AlphaFoldDB" id="A0A382ISI3"/>
<dbReference type="Pfam" id="PF00685">
    <property type="entry name" value="Sulfotransfer_1"/>
    <property type="match status" value="1"/>
</dbReference>
<dbReference type="SUPFAM" id="SSF52540">
    <property type="entry name" value="P-loop containing nucleoside triphosphate hydrolases"/>
    <property type="match status" value="1"/>
</dbReference>
<dbReference type="GO" id="GO:0008146">
    <property type="term" value="F:sulfotransferase activity"/>
    <property type="evidence" value="ECO:0007669"/>
    <property type="project" value="InterPro"/>
</dbReference>
<organism evidence="4">
    <name type="scientific">marine metagenome</name>
    <dbReference type="NCBI Taxonomy" id="408172"/>
    <lineage>
        <taxon>unclassified sequences</taxon>
        <taxon>metagenomes</taxon>
        <taxon>ecological metagenomes</taxon>
    </lineage>
</organism>
<keyword evidence="1" id="KW-0808">Transferase</keyword>
<dbReference type="EMBL" id="UINC01069274">
    <property type="protein sequence ID" value="SVC02518.1"/>
    <property type="molecule type" value="Genomic_DNA"/>
</dbReference>
<keyword evidence="2" id="KW-0325">Glycoprotein</keyword>
<feature type="domain" description="Sulfotransferase" evidence="3">
    <location>
        <begin position="11"/>
        <end position="209"/>
    </location>
</feature>
<gene>
    <name evidence="4" type="ORF">METZ01_LOCUS255372</name>
</gene>
<name>A0A382ISI3_9ZZZZ</name>
<evidence type="ECO:0000256" key="1">
    <source>
        <dbReference type="ARBA" id="ARBA00022679"/>
    </source>
</evidence>
<sequence>MGRLMPGFLGIGAMRSGTTWLATKLAQHPRIRMGRKEIHFFNRKIGRLGAPGSILDRRNKVQYLARFVQGPLHGGIRGEVTPAYAILKPTLIQRIHEWMPDVRLIYLMRDPAERAWSHARYEFPTWRGRSIHDVSRDELVEFLASEDVRLRSDYVTCIQNWKTFFPTRQFFFGFLDDIRDQPGILLRDVFEFIGVESSLPVNKETKHLVIGSSTAAPMPDWFREYVENTWPMDNNHLAELTNKDIPWVP</sequence>
<dbReference type="InterPro" id="IPR037359">
    <property type="entry name" value="NST/OST"/>
</dbReference>
<dbReference type="InterPro" id="IPR000863">
    <property type="entry name" value="Sulfotransferase_dom"/>
</dbReference>
<dbReference type="InterPro" id="IPR027417">
    <property type="entry name" value="P-loop_NTPase"/>
</dbReference>
<dbReference type="Gene3D" id="3.40.50.300">
    <property type="entry name" value="P-loop containing nucleotide triphosphate hydrolases"/>
    <property type="match status" value="1"/>
</dbReference>
<proteinExistence type="predicted"/>
<accession>A0A382ISI3</accession>
<dbReference type="PANTHER" id="PTHR10605:SF56">
    <property type="entry name" value="BIFUNCTIONAL HEPARAN SULFATE N-DEACETYLASE_N-SULFOTRANSFERASE"/>
    <property type="match status" value="1"/>
</dbReference>
<dbReference type="PANTHER" id="PTHR10605">
    <property type="entry name" value="HEPARAN SULFATE SULFOTRANSFERASE"/>
    <property type="match status" value="1"/>
</dbReference>